<proteinExistence type="inferred from homology"/>
<feature type="domain" description="DDE Tnp4" evidence="8">
    <location>
        <begin position="62"/>
        <end position="228"/>
    </location>
</feature>
<keyword evidence="10" id="KW-1185">Reference proteome</keyword>
<evidence type="ECO:0000256" key="5">
    <source>
        <dbReference type="ARBA" id="ARBA00022723"/>
    </source>
</evidence>
<comment type="subcellular location">
    <subcellularLocation>
        <location evidence="2">Nucleus</location>
    </subcellularLocation>
</comment>
<comment type="cofactor">
    <cofactor evidence="1">
        <name>a divalent metal cation</name>
        <dbReference type="ChEBI" id="CHEBI:60240"/>
    </cofactor>
</comment>
<keyword evidence="7" id="KW-0539">Nucleus</keyword>
<evidence type="ECO:0000256" key="7">
    <source>
        <dbReference type="ARBA" id="ARBA00023242"/>
    </source>
</evidence>
<dbReference type="AlphaFoldDB" id="A0A9D4UPB2"/>
<keyword evidence="4" id="KW-0540">Nuclease</keyword>
<reference evidence="9" key="1">
    <citation type="submission" date="2021-01" db="EMBL/GenBank/DDBJ databases">
        <title>Adiantum capillus-veneris genome.</title>
        <authorList>
            <person name="Fang Y."/>
            <person name="Liao Q."/>
        </authorList>
    </citation>
    <scope>NUCLEOTIDE SEQUENCE</scope>
    <source>
        <strain evidence="9">H3</strain>
        <tissue evidence="9">Leaf</tissue>
    </source>
</reference>
<dbReference type="Proteomes" id="UP000886520">
    <property type="component" value="Chromosome 13"/>
</dbReference>
<keyword evidence="6" id="KW-0378">Hydrolase</keyword>
<comment type="caution">
    <text evidence="9">The sequence shown here is derived from an EMBL/GenBank/DDBJ whole genome shotgun (WGS) entry which is preliminary data.</text>
</comment>
<comment type="similarity">
    <text evidence="3">Belongs to the HARBI1 family.</text>
</comment>
<evidence type="ECO:0000256" key="3">
    <source>
        <dbReference type="ARBA" id="ARBA00006958"/>
    </source>
</evidence>
<keyword evidence="5" id="KW-0479">Metal-binding</keyword>
<dbReference type="GO" id="GO:0005634">
    <property type="term" value="C:nucleus"/>
    <property type="evidence" value="ECO:0007669"/>
    <property type="project" value="UniProtKB-SubCell"/>
</dbReference>
<dbReference type="InterPro" id="IPR027806">
    <property type="entry name" value="HARBI1_dom"/>
</dbReference>
<dbReference type="OrthoDB" id="1699974at2759"/>
<dbReference type="GO" id="GO:0046872">
    <property type="term" value="F:metal ion binding"/>
    <property type="evidence" value="ECO:0007669"/>
    <property type="project" value="UniProtKB-KW"/>
</dbReference>
<evidence type="ECO:0000256" key="2">
    <source>
        <dbReference type="ARBA" id="ARBA00004123"/>
    </source>
</evidence>
<dbReference type="PANTHER" id="PTHR22930">
    <property type="match status" value="1"/>
</dbReference>
<dbReference type="GO" id="GO:0004518">
    <property type="term" value="F:nuclease activity"/>
    <property type="evidence" value="ECO:0007669"/>
    <property type="project" value="UniProtKB-KW"/>
</dbReference>
<evidence type="ECO:0000259" key="8">
    <source>
        <dbReference type="Pfam" id="PF13359"/>
    </source>
</evidence>
<dbReference type="EMBL" id="JABFUD020000013">
    <property type="protein sequence ID" value="KAI5070938.1"/>
    <property type="molecule type" value="Genomic_DNA"/>
</dbReference>
<evidence type="ECO:0000256" key="6">
    <source>
        <dbReference type="ARBA" id="ARBA00022801"/>
    </source>
</evidence>
<evidence type="ECO:0000313" key="9">
    <source>
        <dbReference type="EMBL" id="KAI5070938.1"/>
    </source>
</evidence>
<dbReference type="GO" id="GO:0016787">
    <property type="term" value="F:hydrolase activity"/>
    <property type="evidence" value="ECO:0007669"/>
    <property type="project" value="UniProtKB-KW"/>
</dbReference>
<name>A0A9D4UPB2_ADICA</name>
<accession>A0A9D4UPB2</accession>
<gene>
    <name evidence="9" type="ORF">GOP47_0013189</name>
</gene>
<evidence type="ECO:0000256" key="1">
    <source>
        <dbReference type="ARBA" id="ARBA00001968"/>
    </source>
</evidence>
<evidence type="ECO:0000313" key="10">
    <source>
        <dbReference type="Proteomes" id="UP000886520"/>
    </source>
</evidence>
<sequence>MANLFGMGESTIRKYVVIICRILSSTDFFHRVGIRVPHGDRLEKIMAGFEAISGLPHIAGALDGTHIRLQRKPAREFYPTQYINRHGFPSILLQGIVDSNKLFWSAVCRAAGGVHDSSHFKGCDLYAQLKRREALDRPLLHIKGEIVRPYLIADSVYKARMFLVKPYRMKAGRFLREKRDFDSKISKGRVKVENAFGLLKNRWRILRDLNVDLSFAPTMIGACCFLQNFVQIRGEIEPHDQRDLHPNS</sequence>
<evidence type="ECO:0000256" key="4">
    <source>
        <dbReference type="ARBA" id="ARBA00022722"/>
    </source>
</evidence>
<dbReference type="InterPro" id="IPR045249">
    <property type="entry name" value="HARBI1-like"/>
</dbReference>
<protein>
    <recommendedName>
        <fullName evidence="8">DDE Tnp4 domain-containing protein</fullName>
    </recommendedName>
</protein>
<dbReference type="Pfam" id="PF13359">
    <property type="entry name" value="DDE_Tnp_4"/>
    <property type="match status" value="1"/>
</dbReference>
<organism evidence="9 10">
    <name type="scientific">Adiantum capillus-veneris</name>
    <name type="common">Maidenhair fern</name>
    <dbReference type="NCBI Taxonomy" id="13818"/>
    <lineage>
        <taxon>Eukaryota</taxon>
        <taxon>Viridiplantae</taxon>
        <taxon>Streptophyta</taxon>
        <taxon>Embryophyta</taxon>
        <taxon>Tracheophyta</taxon>
        <taxon>Polypodiopsida</taxon>
        <taxon>Polypodiidae</taxon>
        <taxon>Polypodiales</taxon>
        <taxon>Pteridineae</taxon>
        <taxon>Pteridaceae</taxon>
        <taxon>Vittarioideae</taxon>
        <taxon>Adiantum</taxon>
    </lineage>
</organism>
<dbReference type="PANTHER" id="PTHR22930:SF287">
    <property type="entry name" value="NUCLEASE HARBI1 ISOFORM X1"/>
    <property type="match status" value="1"/>
</dbReference>